<organism evidence="7 8">
    <name type="scientific">Buddleja alternifolia</name>
    <dbReference type="NCBI Taxonomy" id="168488"/>
    <lineage>
        <taxon>Eukaryota</taxon>
        <taxon>Viridiplantae</taxon>
        <taxon>Streptophyta</taxon>
        <taxon>Embryophyta</taxon>
        <taxon>Tracheophyta</taxon>
        <taxon>Spermatophyta</taxon>
        <taxon>Magnoliopsida</taxon>
        <taxon>eudicotyledons</taxon>
        <taxon>Gunneridae</taxon>
        <taxon>Pentapetalae</taxon>
        <taxon>asterids</taxon>
        <taxon>lamiids</taxon>
        <taxon>Lamiales</taxon>
        <taxon>Scrophulariaceae</taxon>
        <taxon>Buddlejeae</taxon>
        <taxon>Buddleja</taxon>
    </lineage>
</organism>
<dbReference type="PANTHER" id="PTHR31541:SF60">
    <property type="entry name" value="TF-B3 DOMAIN-CONTAINING PROTEIN"/>
    <property type="match status" value="1"/>
</dbReference>
<dbReference type="Pfam" id="PF03754">
    <property type="entry name" value="At2g31720-like"/>
    <property type="match status" value="1"/>
</dbReference>
<evidence type="ECO:0000256" key="3">
    <source>
        <dbReference type="ARBA" id="ARBA00023125"/>
    </source>
</evidence>
<dbReference type="EMBL" id="WHWC01000007">
    <property type="protein sequence ID" value="KAG8379206.1"/>
    <property type="molecule type" value="Genomic_DNA"/>
</dbReference>
<comment type="subcellular location">
    <subcellularLocation>
        <location evidence="1">Nucleus</location>
    </subcellularLocation>
</comment>
<gene>
    <name evidence="7" type="ORF">BUALT_Bualt07G0064500</name>
</gene>
<evidence type="ECO:0000313" key="8">
    <source>
        <dbReference type="Proteomes" id="UP000826271"/>
    </source>
</evidence>
<dbReference type="Gene3D" id="2.40.330.10">
    <property type="entry name" value="DNA-binding pseudobarrel domain"/>
    <property type="match status" value="1"/>
</dbReference>
<proteinExistence type="predicted"/>
<feature type="compositionally biased region" description="Basic and acidic residues" evidence="6">
    <location>
        <begin position="144"/>
        <end position="155"/>
    </location>
</feature>
<sequence length="304" mass="35133">MAEYLEDGVTAGRFSGNERRWRCLIHLSKLLREGTPLEELMITTQQHHKSSTITTTYNDHHHDFLDHKGSVFKKGRRSPRKKKSIFINPDHEGQLMSLKITMIKKMCTTTLSKKIITMIKKSKSDTSSSNAELPHYLGKRRSRTDHDSQNQEKKRAAMKKVKVPETSPRQLPEEFKNHILDNGGCLEKLVLVIEKRLFKTDVSSLHSRLSVPYSQVVNPFLEQSDVDDLDHTPKAEIKATLVQPCLEECEISLRNWKTNNQYALVTRWNEICYRNGLKEGMIIQLWAFRKISSSQLCFALVKID</sequence>
<evidence type="ECO:0000313" key="7">
    <source>
        <dbReference type="EMBL" id="KAG8379206.1"/>
    </source>
</evidence>
<keyword evidence="2" id="KW-0805">Transcription regulation</keyword>
<dbReference type="AlphaFoldDB" id="A0AAV6X8T3"/>
<keyword evidence="4" id="KW-0804">Transcription</keyword>
<dbReference type="InterPro" id="IPR003340">
    <property type="entry name" value="B3_DNA-bd"/>
</dbReference>
<dbReference type="CDD" id="cd10017">
    <property type="entry name" value="B3_DNA"/>
    <property type="match status" value="1"/>
</dbReference>
<comment type="caution">
    <text evidence="7">The sequence shown here is derived from an EMBL/GenBank/DDBJ whole genome shotgun (WGS) entry which is preliminary data.</text>
</comment>
<evidence type="ECO:0000256" key="1">
    <source>
        <dbReference type="ARBA" id="ARBA00004123"/>
    </source>
</evidence>
<dbReference type="InterPro" id="IPR015300">
    <property type="entry name" value="DNA-bd_pseudobarrel_sf"/>
</dbReference>
<dbReference type="Proteomes" id="UP000826271">
    <property type="component" value="Unassembled WGS sequence"/>
</dbReference>
<evidence type="ECO:0008006" key="9">
    <source>
        <dbReference type="Google" id="ProtNLM"/>
    </source>
</evidence>
<evidence type="ECO:0000256" key="5">
    <source>
        <dbReference type="ARBA" id="ARBA00023242"/>
    </source>
</evidence>
<protein>
    <recommendedName>
        <fullName evidence="9">B3 domain-containing protein</fullName>
    </recommendedName>
</protein>
<keyword evidence="3" id="KW-0238">DNA-binding</keyword>
<dbReference type="GO" id="GO:0003677">
    <property type="term" value="F:DNA binding"/>
    <property type="evidence" value="ECO:0007669"/>
    <property type="project" value="UniProtKB-KW"/>
</dbReference>
<keyword evidence="5" id="KW-0539">Nucleus</keyword>
<reference evidence="7" key="1">
    <citation type="submission" date="2019-10" db="EMBL/GenBank/DDBJ databases">
        <authorList>
            <person name="Zhang R."/>
            <person name="Pan Y."/>
            <person name="Wang J."/>
            <person name="Ma R."/>
            <person name="Yu S."/>
        </authorList>
    </citation>
    <scope>NUCLEOTIDE SEQUENCE</scope>
    <source>
        <strain evidence="7">LA-IB0</strain>
        <tissue evidence="7">Leaf</tissue>
    </source>
</reference>
<dbReference type="GO" id="GO:0005634">
    <property type="term" value="C:nucleus"/>
    <property type="evidence" value="ECO:0007669"/>
    <property type="project" value="UniProtKB-SubCell"/>
</dbReference>
<accession>A0AAV6X8T3</accession>
<evidence type="ECO:0000256" key="6">
    <source>
        <dbReference type="SAM" id="MobiDB-lite"/>
    </source>
</evidence>
<keyword evidence="8" id="KW-1185">Reference proteome</keyword>
<evidence type="ECO:0000256" key="4">
    <source>
        <dbReference type="ARBA" id="ARBA00023163"/>
    </source>
</evidence>
<dbReference type="PANTHER" id="PTHR31541">
    <property type="entry name" value="B3 DOMAIN PLANT PROTEIN-RELATED"/>
    <property type="match status" value="1"/>
</dbReference>
<name>A0AAV6X8T3_9LAMI</name>
<feature type="region of interest" description="Disordered" evidence="6">
    <location>
        <begin position="120"/>
        <end position="170"/>
    </location>
</feature>
<feature type="compositionally biased region" description="Low complexity" evidence="6">
    <location>
        <begin position="120"/>
        <end position="129"/>
    </location>
</feature>
<dbReference type="InterPro" id="IPR005508">
    <property type="entry name" value="At2g31720-like"/>
</dbReference>
<dbReference type="SUPFAM" id="SSF101936">
    <property type="entry name" value="DNA-binding pseudobarrel domain"/>
    <property type="match status" value="1"/>
</dbReference>
<evidence type="ECO:0000256" key="2">
    <source>
        <dbReference type="ARBA" id="ARBA00023015"/>
    </source>
</evidence>